<dbReference type="EMBL" id="JAVDYC010000001">
    <property type="protein sequence ID" value="MDR7327580.1"/>
    <property type="molecule type" value="Genomic_DNA"/>
</dbReference>
<sequence>MSGHTPRADAGSVTLHDLQRQREATITTWGRRTGVEHRVVVWWAGGDDGTIYVMAGYGPRTDWAKNSMTERGAQVRIGGRRFTARARVVERGPEHTGAARALGRKYAPYPGDWENGHIIALALTGA</sequence>
<dbReference type="InterPro" id="IPR004378">
    <property type="entry name" value="F420H2_quin_Rdtase"/>
</dbReference>
<dbReference type="Proteomes" id="UP001183629">
    <property type="component" value="Unassembled WGS sequence"/>
</dbReference>
<dbReference type="AlphaFoldDB" id="A0AAE4CWV0"/>
<evidence type="ECO:0000313" key="2">
    <source>
        <dbReference type="Proteomes" id="UP001183629"/>
    </source>
</evidence>
<protein>
    <submittedName>
        <fullName evidence="1">Deazaflavin-dependent oxidoreductase (Nitroreductase family)</fullName>
    </submittedName>
</protein>
<accession>A0AAE4CWV0</accession>
<name>A0AAE4CWV0_9ACTN</name>
<dbReference type="Gene3D" id="2.30.110.10">
    <property type="entry name" value="Electron Transport, Fmn-binding Protein, Chain A"/>
    <property type="match status" value="1"/>
</dbReference>
<dbReference type="GO" id="GO:0016491">
    <property type="term" value="F:oxidoreductase activity"/>
    <property type="evidence" value="ECO:0007669"/>
    <property type="project" value="InterPro"/>
</dbReference>
<comment type="caution">
    <text evidence="1">The sequence shown here is derived from an EMBL/GenBank/DDBJ whole genome shotgun (WGS) entry which is preliminary data.</text>
</comment>
<dbReference type="InterPro" id="IPR012349">
    <property type="entry name" value="Split_barrel_FMN-bd"/>
</dbReference>
<organism evidence="1 2">
    <name type="scientific">Catenuloplanes niger</name>
    <dbReference type="NCBI Taxonomy" id="587534"/>
    <lineage>
        <taxon>Bacteria</taxon>
        <taxon>Bacillati</taxon>
        <taxon>Actinomycetota</taxon>
        <taxon>Actinomycetes</taxon>
        <taxon>Micromonosporales</taxon>
        <taxon>Micromonosporaceae</taxon>
        <taxon>Catenuloplanes</taxon>
    </lineage>
</organism>
<gene>
    <name evidence="1" type="ORF">J2S44_007830</name>
</gene>
<proteinExistence type="predicted"/>
<dbReference type="Pfam" id="PF04075">
    <property type="entry name" value="F420H2_quin_red"/>
    <property type="match status" value="1"/>
</dbReference>
<keyword evidence="2" id="KW-1185">Reference proteome</keyword>
<evidence type="ECO:0000313" key="1">
    <source>
        <dbReference type="EMBL" id="MDR7327580.1"/>
    </source>
</evidence>
<reference evidence="1 2" key="1">
    <citation type="submission" date="2023-07" db="EMBL/GenBank/DDBJ databases">
        <title>Sequencing the genomes of 1000 actinobacteria strains.</title>
        <authorList>
            <person name="Klenk H.-P."/>
        </authorList>
    </citation>
    <scope>NUCLEOTIDE SEQUENCE [LARGE SCALE GENOMIC DNA]</scope>
    <source>
        <strain evidence="1 2">DSM 44711</strain>
    </source>
</reference>
<dbReference type="RefSeq" id="WP_310425023.1">
    <property type="nucleotide sequence ID" value="NZ_JAVDYC010000001.1"/>
</dbReference>